<protein>
    <recommendedName>
        <fullName evidence="10">Glycosyl hydrolase family 4 C-terminal domain-containing protein</fullName>
    </recommendedName>
</protein>
<keyword evidence="4" id="KW-0479">Metal-binding</keyword>
<comment type="caution">
    <text evidence="11">The sequence shown here is derived from an EMBL/GenBank/DDBJ whole genome shotgun (WGS) entry which is preliminary data.</text>
</comment>
<organism evidence="11">
    <name type="scientific">marine sediment metagenome</name>
    <dbReference type="NCBI Taxonomy" id="412755"/>
    <lineage>
        <taxon>unclassified sequences</taxon>
        <taxon>metagenomes</taxon>
        <taxon>ecological metagenomes</taxon>
    </lineage>
</organism>
<keyword evidence="8" id="KW-0119">Carbohydrate metabolism</keyword>
<dbReference type="Pfam" id="PF11975">
    <property type="entry name" value="Glyco_hydro_4C"/>
    <property type="match status" value="1"/>
</dbReference>
<dbReference type="GO" id="GO:0004553">
    <property type="term" value="F:hydrolase activity, hydrolyzing O-glycosyl compounds"/>
    <property type="evidence" value="ECO:0007669"/>
    <property type="project" value="InterPro"/>
</dbReference>
<reference evidence="11" key="1">
    <citation type="journal article" date="2014" name="Front. Microbiol.">
        <title>High frequency of phylogenetically diverse reductive dehalogenase-homologous genes in deep subseafloor sedimentary metagenomes.</title>
        <authorList>
            <person name="Kawai M."/>
            <person name="Futagami T."/>
            <person name="Toyoda A."/>
            <person name="Takaki Y."/>
            <person name="Nishi S."/>
            <person name="Hori S."/>
            <person name="Arai W."/>
            <person name="Tsubouchi T."/>
            <person name="Morono Y."/>
            <person name="Uchiyama I."/>
            <person name="Ito T."/>
            <person name="Fujiyama A."/>
            <person name="Inagaki F."/>
            <person name="Takami H."/>
        </authorList>
    </citation>
    <scope>NUCLEOTIDE SEQUENCE</scope>
    <source>
        <strain evidence="11">Expedition CK06-06</strain>
    </source>
</reference>
<comment type="cofactor">
    <cofactor evidence="2">
        <name>Mn(2+)</name>
        <dbReference type="ChEBI" id="CHEBI:29035"/>
    </cofactor>
</comment>
<dbReference type="InterPro" id="IPR022616">
    <property type="entry name" value="Glyco_hydro_4_C"/>
</dbReference>
<keyword evidence="5" id="KW-0378">Hydrolase</keyword>
<dbReference type="SUPFAM" id="SSF51735">
    <property type="entry name" value="NAD(P)-binding Rossmann-fold domains"/>
    <property type="match status" value="1"/>
</dbReference>
<dbReference type="GO" id="GO:0046872">
    <property type="term" value="F:metal ion binding"/>
    <property type="evidence" value="ECO:0007669"/>
    <property type="project" value="UniProtKB-KW"/>
</dbReference>
<evidence type="ECO:0000256" key="1">
    <source>
        <dbReference type="ARBA" id="ARBA00001911"/>
    </source>
</evidence>
<dbReference type="InterPro" id="IPR053715">
    <property type="entry name" value="GH4_Enzyme_sf"/>
</dbReference>
<evidence type="ECO:0000256" key="2">
    <source>
        <dbReference type="ARBA" id="ARBA00001936"/>
    </source>
</evidence>
<dbReference type="EMBL" id="BART01020820">
    <property type="protein sequence ID" value="GAG92692.1"/>
    <property type="molecule type" value="Genomic_DNA"/>
</dbReference>
<dbReference type="InterPro" id="IPR001088">
    <property type="entry name" value="Glyco_hydro_4"/>
</dbReference>
<dbReference type="GO" id="GO:0016616">
    <property type="term" value="F:oxidoreductase activity, acting on the CH-OH group of donors, NAD or NADP as acceptor"/>
    <property type="evidence" value="ECO:0007669"/>
    <property type="project" value="InterPro"/>
</dbReference>
<evidence type="ECO:0000256" key="7">
    <source>
        <dbReference type="ARBA" id="ARBA00023211"/>
    </source>
</evidence>
<dbReference type="GO" id="GO:0005975">
    <property type="term" value="P:carbohydrate metabolic process"/>
    <property type="evidence" value="ECO:0007669"/>
    <property type="project" value="InterPro"/>
</dbReference>
<evidence type="ECO:0000256" key="3">
    <source>
        <dbReference type="ARBA" id="ARBA00010141"/>
    </source>
</evidence>
<name>X1CHX5_9ZZZZ</name>
<keyword evidence="7" id="KW-0464">Manganese</keyword>
<sequence length="256" mass="29078">ELFKYTDFKGVTVAFVDRKPERLKVVKGIAEKINDALKWDIKLEGYTDRREALPGADLVYCFAAVNYKESWKMERTICLRHGMNPYEFHTSGVSSLSMGMRHIPLVLDLCKDMEELCPNAWLILDNNPLTKILTAVLRHSKTKAFGYCNGHELEEMGIEQILGKADLGASVIEAKGFEREYMVPGGQISVQQIGINHMGWIVSIKDSETGEDLYPKFRDIAFNSPLKKIPLGYRFSVEMYKRFGYFPAPGDTHIAD</sequence>
<dbReference type="PANTHER" id="PTHR32092">
    <property type="entry name" value="6-PHOSPHO-BETA-GLUCOSIDASE-RELATED"/>
    <property type="match status" value="1"/>
</dbReference>
<evidence type="ECO:0000256" key="4">
    <source>
        <dbReference type="ARBA" id="ARBA00022723"/>
    </source>
</evidence>
<feature type="non-terminal residue" evidence="11">
    <location>
        <position position="1"/>
    </location>
</feature>
<dbReference type="PANTHER" id="PTHR32092:SF6">
    <property type="entry name" value="ALPHA-GALACTOSIDASE"/>
    <property type="match status" value="1"/>
</dbReference>
<evidence type="ECO:0000259" key="10">
    <source>
        <dbReference type="Pfam" id="PF11975"/>
    </source>
</evidence>
<dbReference type="SUPFAM" id="SSF56327">
    <property type="entry name" value="LDH C-terminal domain-like"/>
    <property type="match status" value="1"/>
</dbReference>
<evidence type="ECO:0000256" key="5">
    <source>
        <dbReference type="ARBA" id="ARBA00022801"/>
    </source>
</evidence>
<evidence type="ECO:0000256" key="6">
    <source>
        <dbReference type="ARBA" id="ARBA00023027"/>
    </source>
</evidence>
<dbReference type="InterPro" id="IPR015955">
    <property type="entry name" value="Lactate_DH/Glyco_Ohase_4_C"/>
</dbReference>
<feature type="domain" description="Glycosyl hydrolase family 4 C-terminal" evidence="10">
    <location>
        <begin position="193"/>
        <end position="254"/>
    </location>
</feature>
<dbReference type="PRINTS" id="PR00732">
    <property type="entry name" value="GLHYDRLASE4"/>
</dbReference>
<keyword evidence="9" id="KW-0326">Glycosidase</keyword>
<comment type="cofactor">
    <cofactor evidence="1">
        <name>NAD(+)</name>
        <dbReference type="ChEBI" id="CHEBI:57540"/>
    </cofactor>
</comment>
<dbReference type="AlphaFoldDB" id="X1CHX5"/>
<evidence type="ECO:0000256" key="9">
    <source>
        <dbReference type="ARBA" id="ARBA00023295"/>
    </source>
</evidence>
<dbReference type="Gene3D" id="3.90.1820.10">
    <property type="entry name" value="AglA-like glucosidase"/>
    <property type="match status" value="1"/>
</dbReference>
<dbReference type="Pfam" id="PF02056">
    <property type="entry name" value="Glyco_hydro_4"/>
    <property type="match status" value="1"/>
</dbReference>
<evidence type="ECO:0000313" key="11">
    <source>
        <dbReference type="EMBL" id="GAG92692.1"/>
    </source>
</evidence>
<proteinExistence type="inferred from homology"/>
<evidence type="ECO:0000256" key="8">
    <source>
        <dbReference type="ARBA" id="ARBA00023277"/>
    </source>
</evidence>
<comment type="similarity">
    <text evidence="3">Belongs to the glycosyl hydrolase 4 family.</text>
</comment>
<dbReference type="InterPro" id="IPR036291">
    <property type="entry name" value="NAD(P)-bd_dom_sf"/>
</dbReference>
<accession>X1CHX5</accession>
<keyword evidence="6" id="KW-0520">NAD</keyword>
<gene>
    <name evidence="11" type="ORF">S01H4_38582</name>
</gene>